<dbReference type="Pfam" id="PF08241">
    <property type="entry name" value="Methyltransf_11"/>
    <property type="match status" value="1"/>
</dbReference>
<proteinExistence type="predicted"/>
<evidence type="ECO:0000259" key="1">
    <source>
        <dbReference type="Pfam" id="PF08241"/>
    </source>
</evidence>
<sequence>MKEIVKRNFSLAAKSYSKYSLFQRIAGGKLLKRISFFNVKEPILDLGSGTGELLNGENFICLDISFKMAELCRERALLSICGDAEELPLKSESVPTAVSNFSLQWTELNKSIPEVYRVLKKGGLFFLSIPVKGSLRTLFSALRVASDKFPTFKFPEEKEVFEVFSRFFDVLEFERLYLERKFKSAREAVKFVTGIGAKNPFGNLRYSELKKFRDIFNREPKIEYRVLIISGKKLPREL</sequence>
<protein>
    <submittedName>
        <fullName evidence="2">Malonyl-CoA O-methyltransferase</fullName>
    </submittedName>
</protein>
<dbReference type="CDD" id="cd02440">
    <property type="entry name" value="AdoMet_MTases"/>
    <property type="match status" value="1"/>
</dbReference>
<dbReference type="AlphaFoldDB" id="A0A521BA32"/>
<dbReference type="SUPFAM" id="SSF53335">
    <property type="entry name" value="S-adenosyl-L-methionine-dependent methyltransferases"/>
    <property type="match status" value="1"/>
</dbReference>
<keyword evidence="2" id="KW-0489">Methyltransferase</keyword>
<feature type="domain" description="Methyltransferase type 11" evidence="1">
    <location>
        <begin position="44"/>
        <end position="127"/>
    </location>
</feature>
<dbReference type="InterPro" id="IPR029063">
    <property type="entry name" value="SAM-dependent_MTases_sf"/>
</dbReference>
<keyword evidence="3" id="KW-1185">Reference proteome</keyword>
<evidence type="ECO:0000313" key="2">
    <source>
        <dbReference type="EMBL" id="SMO43949.1"/>
    </source>
</evidence>
<keyword evidence="2" id="KW-0808">Transferase</keyword>
<dbReference type="EMBL" id="FXTM01000004">
    <property type="protein sequence ID" value="SMO43949.1"/>
    <property type="molecule type" value="Genomic_DNA"/>
</dbReference>
<gene>
    <name evidence="2" type="ORF">SAMN06269117_10491</name>
</gene>
<name>A0A521BA32_9BACT</name>
<dbReference type="OrthoDB" id="9772751at2"/>
<organism evidence="2 3">
    <name type="scientific">Balnearium lithotrophicum</name>
    <dbReference type="NCBI Taxonomy" id="223788"/>
    <lineage>
        <taxon>Bacteria</taxon>
        <taxon>Pseudomonadati</taxon>
        <taxon>Aquificota</taxon>
        <taxon>Aquificia</taxon>
        <taxon>Desulfurobacteriales</taxon>
        <taxon>Desulfurobacteriaceae</taxon>
        <taxon>Balnearium</taxon>
    </lineage>
</organism>
<evidence type="ECO:0000313" key="3">
    <source>
        <dbReference type="Proteomes" id="UP000317315"/>
    </source>
</evidence>
<reference evidence="2 3" key="1">
    <citation type="submission" date="2017-05" db="EMBL/GenBank/DDBJ databases">
        <authorList>
            <person name="Varghese N."/>
            <person name="Submissions S."/>
        </authorList>
    </citation>
    <scope>NUCLEOTIDE SEQUENCE [LARGE SCALE GENOMIC DNA]</scope>
    <source>
        <strain evidence="2 3">DSM 16304</strain>
    </source>
</reference>
<dbReference type="InterPro" id="IPR013216">
    <property type="entry name" value="Methyltransf_11"/>
</dbReference>
<accession>A0A521BA32</accession>
<dbReference type="GO" id="GO:0008757">
    <property type="term" value="F:S-adenosylmethionine-dependent methyltransferase activity"/>
    <property type="evidence" value="ECO:0007669"/>
    <property type="project" value="InterPro"/>
</dbReference>
<dbReference type="RefSeq" id="WP_142934241.1">
    <property type="nucleotide sequence ID" value="NZ_FXTM01000004.1"/>
</dbReference>
<dbReference type="Proteomes" id="UP000317315">
    <property type="component" value="Unassembled WGS sequence"/>
</dbReference>
<dbReference type="Gene3D" id="3.40.50.150">
    <property type="entry name" value="Vaccinia Virus protein VP39"/>
    <property type="match status" value="1"/>
</dbReference>
<dbReference type="GO" id="GO:0032259">
    <property type="term" value="P:methylation"/>
    <property type="evidence" value="ECO:0007669"/>
    <property type="project" value="UniProtKB-KW"/>
</dbReference>